<dbReference type="PhylomeDB" id="Q9TZG6"/>
<evidence type="ECO:0000259" key="1">
    <source>
        <dbReference type="Pfam" id="PF00646"/>
    </source>
</evidence>
<dbReference type="eggNOG" id="ENOG502TK4A">
    <property type="taxonomic scope" value="Eukaryota"/>
</dbReference>
<dbReference type="Pfam" id="PF00646">
    <property type="entry name" value="F-box"/>
    <property type="match status" value="1"/>
</dbReference>
<dbReference type="RefSeq" id="NP_494039.1">
    <property type="nucleotide sequence ID" value="NM_061638.2"/>
</dbReference>
<name>Q9TZG6_CAEEL</name>
<dbReference type="FunCoup" id="Q9TZG6">
    <property type="interactions" value="842"/>
</dbReference>
<dbReference type="EMBL" id="BX284602">
    <property type="protein sequence ID" value="CCD71268.1"/>
    <property type="molecule type" value="Genomic_DNA"/>
</dbReference>
<dbReference type="KEGG" id="cel:CELE_F58E1.3"/>
<dbReference type="AGR" id="WB:WBGene00019035"/>
<sequence>MSTNPFAILRLPESALRKSINQMGLMEQFSLSVLSNKTKHAVTMLPEVKNDVSITMTSSLELLLSNHSQDVDFIFEMDSHYPNVEIRQRFDNARCRFTQLSIPGFTVKHWIEHIVDVFCKNQGVALIFESIMRERFYELYEIIKNIKIVHLEPFSSQIQDYQRLTLFPSLEWLTVIGVDEAPIGTPILIQNFEGFIIFPNIQWKIDDVLISNFSNLRMWHRTFSVQDLNLFMRQWIKGSMPRLEEFDVILSHSNQHKLVETDLFKSIKYTVKENENCKINVIKRRDGAKASVCFGGKSSYEFHFTVESEPD</sequence>
<evidence type="ECO:0000313" key="3">
    <source>
        <dbReference type="EMBL" id="CCD71268.1"/>
    </source>
</evidence>
<dbReference type="InterPro" id="IPR053222">
    <property type="entry name" value="Zygotic_Embryogenesis-Asso"/>
</dbReference>
<dbReference type="PaxDb" id="6239-F58E1.3"/>
<dbReference type="PANTHER" id="PTHR22899:SF0">
    <property type="entry name" value="F-BOX ASSOCIATED DOMAIN-CONTAINING PROTEIN-RELATED"/>
    <property type="match status" value="1"/>
</dbReference>
<organism evidence="3 4">
    <name type="scientific">Caenorhabditis elegans</name>
    <dbReference type="NCBI Taxonomy" id="6239"/>
    <lineage>
        <taxon>Eukaryota</taxon>
        <taxon>Metazoa</taxon>
        <taxon>Ecdysozoa</taxon>
        <taxon>Nematoda</taxon>
        <taxon>Chromadorea</taxon>
        <taxon>Rhabditida</taxon>
        <taxon>Rhabditina</taxon>
        <taxon>Rhabditomorpha</taxon>
        <taxon>Rhabditoidea</taxon>
        <taxon>Rhabditidae</taxon>
        <taxon>Peloderinae</taxon>
        <taxon>Caenorhabditis</taxon>
    </lineage>
</organism>
<dbReference type="Pfam" id="PF07735">
    <property type="entry name" value="FBA_2"/>
    <property type="match status" value="1"/>
</dbReference>
<dbReference type="UCSC" id="F58E1.3">
    <property type="organism name" value="c. elegans"/>
</dbReference>
<proteinExistence type="predicted"/>
<dbReference type="InParanoid" id="Q9TZG6"/>
<dbReference type="OMA" id="KENENCK"/>
<protein>
    <submittedName>
        <fullName evidence="3">F-box associated domain-containing protein</fullName>
    </submittedName>
</protein>
<dbReference type="STRING" id="6239.F58E1.3.1"/>
<dbReference type="WormBase" id="F58E1.3">
    <property type="protein sequence ID" value="CE11376"/>
    <property type="gene ID" value="WBGene00019035"/>
    <property type="gene designation" value="fbxb-26"/>
</dbReference>
<dbReference type="OrthoDB" id="5909802at2759"/>
<keyword evidence="4" id="KW-1185">Reference proteome</keyword>
<dbReference type="HOGENOM" id="CLU_028840_1_4_1"/>
<accession>Q9TZG6</accession>
<evidence type="ECO:0000259" key="2">
    <source>
        <dbReference type="Pfam" id="PF07735"/>
    </source>
</evidence>
<dbReference type="CTD" id="186508"/>
<dbReference type="Proteomes" id="UP000001940">
    <property type="component" value="Chromosome II"/>
</dbReference>
<gene>
    <name evidence="3 5" type="primary">fbxb-26</name>
    <name evidence="3" type="ORF">CELE_F58E1.3</name>
    <name evidence="5" type="ORF">F58E1.3</name>
</gene>
<dbReference type="AlphaFoldDB" id="Q9TZG6"/>
<feature type="domain" description="F-box" evidence="1">
    <location>
        <begin position="8"/>
        <end position="46"/>
    </location>
</feature>
<feature type="domain" description="Sdz-33 F-box" evidence="2">
    <location>
        <begin position="187"/>
        <end position="247"/>
    </location>
</feature>
<dbReference type="InterPro" id="IPR012885">
    <property type="entry name" value="F-box_Sdz-33"/>
</dbReference>
<reference evidence="3 4" key="1">
    <citation type="journal article" date="1998" name="Science">
        <title>Genome sequence of the nematode C. elegans: a platform for investigating biology.</title>
        <authorList>
            <consortium name="The C. elegans sequencing consortium"/>
            <person name="Sulson J.E."/>
            <person name="Waterston R."/>
        </authorList>
    </citation>
    <scope>NUCLEOTIDE SEQUENCE [LARGE SCALE GENOMIC DNA]</scope>
    <source>
        <strain evidence="3 4">Bristol N2</strain>
    </source>
</reference>
<dbReference type="GeneID" id="186508"/>
<evidence type="ECO:0000313" key="5">
    <source>
        <dbReference type="WormBase" id="F58E1.3"/>
    </source>
</evidence>
<evidence type="ECO:0000313" key="4">
    <source>
        <dbReference type="Proteomes" id="UP000001940"/>
    </source>
</evidence>
<dbReference type="Bgee" id="WBGene00019035">
    <property type="expression patterns" value="Expressed in embryo and 4 other cell types or tissues"/>
</dbReference>
<dbReference type="PANTHER" id="PTHR22899">
    <property type="entry name" value="CYCLIN-RELATED F-BOX FAMILY"/>
    <property type="match status" value="1"/>
</dbReference>
<dbReference type="InterPro" id="IPR001810">
    <property type="entry name" value="F-box_dom"/>
</dbReference>
<dbReference type="PIR" id="T33532">
    <property type="entry name" value="T33532"/>
</dbReference>